<protein>
    <submittedName>
        <fullName evidence="2">Helix-turn-helix domain-containing protein</fullName>
    </submittedName>
</protein>
<reference evidence="2 3" key="1">
    <citation type="submission" date="2019-12" db="EMBL/GenBank/DDBJ databases">
        <title>Lactobacillus hilgardii FLUB.</title>
        <authorList>
            <person name="Gustaw K."/>
        </authorList>
    </citation>
    <scope>NUCLEOTIDE SEQUENCE [LARGE SCALE GENOMIC DNA]</scope>
    <source>
        <strain evidence="2 3">FLUB</strain>
    </source>
</reference>
<dbReference type="Gene3D" id="1.25.40.10">
    <property type="entry name" value="Tetratricopeptide repeat domain"/>
    <property type="match status" value="1"/>
</dbReference>
<evidence type="ECO:0000259" key="1">
    <source>
        <dbReference type="PROSITE" id="PS50943"/>
    </source>
</evidence>
<dbReference type="EMBL" id="CP047121">
    <property type="protein sequence ID" value="QHB53243.1"/>
    <property type="molecule type" value="Genomic_DNA"/>
</dbReference>
<evidence type="ECO:0000313" key="3">
    <source>
        <dbReference type="Proteomes" id="UP000465035"/>
    </source>
</evidence>
<feature type="domain" description="HTH cro/C1-type" evidence="1">
    <location>
        <begin position="9"/>
        <end position="62"/>
    </location>
</feature>
<dbReference type="Proteomes" id="UP000465035">
    <property type="component" value="Chromosome"/>
</dbReference>
<dbReference type="SMART" id="SM00530">
    <property type="entry name" value="HTH_XRE"/>
    <property type="match status" value="1"/>
</dbReference>
<dbReference type="InterPro" id="IPR041315">
    <property type="entry name" value="PlcR_TPR"/>
</dbReference>
<gene>
    <name evidence="2" type="ORF">GQR93_14125</name>
</gene>
<proteinExistence type="predicted"/>
<dbReference type="PANTHER" id="PTHR37038">
    <property type="entry name" value="TRANSCRIPTIONAL REGULATOR-RELATED"/>
    <property type="match status" value="1"/>
</dbReference>
<dbReference type="InterPro" id="IPR001387">
    <property type="entry name" value="Cro/C1-type_HTH"/>
</dbReference>
<dbReference type="AlphaFoldDB" id="A0A6P1EEN3"/>
<dbReference type="GeneID" id="69059509"/>
<dbReference type="InterPro" id="IPR010982">
    <property type="entry name" value="Lambda_DNA-bd_dom_sf"/>
</dbReference>
<dbReference type="GO" id="GO:0003677">
    <property type="term" value="F:DNA binding"/>
    <property type="evidence" value="ECO:0007669"/>
    <property type="project" value="InterPro"/>
</dbReference>
<dbReference type="InterPro" id="IPR053163">
    <property type="entry name" value="HTH-type_regulator_Rgg"/>
</dbReference>
<dbReference type="PROSITE" id="PS50943">
    <property type="entry name" value="HTH_CROC1"/>
    <property type="match status" value="1"/>
</dbReference>
<organism evidence="2 3">
    <name type="scientific">Lentilactobacillus hilgardii</name>
    <name type="common">Lactobacillus hilgardii</name>
    <dbReference type="NCBI Taxonomy" id="1588"/>
    <lineage>
        <taxon>Bacteria</taxon>
        <taxon>Bacillati</taxon>
        <taxon>Bacillota</taxon>
        <taxon>Bacilli</taxon>
        <taxon>Lactobacillales</taxon>
        <taxon>Lactobacillaceae</taxon>
        <taxon>Lentilactobacillus</taxon>
    </lineage>
</organism>
<dbReference type="RefSeq" id="WP_003550818.1">
    <property type="nucleotide sequence ID" value="NZ_CABKOL010000106.1"/>
</dbReference>
<name>A0A6P1EEN3_LENHI</name>
<dbReference type="InterPro" id="IPR011990">
    <property type="entry name" value="TPR-like_helical_dom_sf"/>
</dbReference>
<dbReference type="Pfam" id="PF18768">
    <property type="entry name" value="RNPP_C"/>
    <property type="match status" value="1"/>
</dbReference>
<sequence length="274" mass="31197">MTIKLGGILKQTRQAQHMTQKQLAEGICSQSMLSAIEKGQYTPNANLLIALCRRLKISLDDISLSSNFAIGRTRDFNQKLDRLCNQHQYQKLFDFLQKPSVLDAIETDGQTQAYYYYLGVSKWHLQQGLQDVAADFQLSLASAQPTHLSVLTRLGMMSLAMVRTQLGQLRSSEKLLAQAVSDIETAEYEENLNIVFYLAGLICFESEHYAKTANWVLRGIDFATGHDSHYMLANLYYLLARTAEVEAQLDIHDDAQERAKIFTELFHEKPYENF</sequence>
<dbReference type="PANTHER" id="PTHR37038:SF14">
    <property type="entry name" value="TRANSCRIPTIONAL ACTIVATOR"/>
    <property type="match status" value="1"/>
</dbReference>
<dbReference type="SMR" id="A0A6P1EEN3"/>
<evidence type="ECO:0000313" key="2">
    <source>
        <dbReference type="EMBL" id="QHB53243.1"/>
    </source>
</evidence>
<dbReference type="SUPFAM" id="SSF47413">
    <property type="entry name" value="lambda repressor-like DNA-binding domains"/>
    <property type="match status" value="1"/>
</dbReference>
<accession>A0A6P1EEN3</accession>
<dbReference type="CDD" id="cd00093">
    <property type="entry name" value="HTH_XRE"/>
    <property type="match status" value="1"/>
</dbReference>
<dbReference type="Pfam" id="PF01381">
    <property type="entry name" value="HTH_3"/>
    <property type="match status" value="1"/>
</dbReference>